<sequence>MRQIFSPLDGFRSPFGRRSGAAFTPAGLFALSEPGVWYDPSDLTTLFTDTAGTTPVTTPGQTVALALDKSKGLVLGSELVVSPYTGSASGTWALTSTNVTRNGSSTGQVVVNISTAIDTAKRYYVTFTVADLSGDTLLLRIGGSGTAYQVSANGVYTARVAGGGTTSSISFAPWGGSAGQATITNISVKELPGFHATQATLASRPTYGIVPLGGRRNLLTRTEEFDNAAWTKTNQGSGSVPTVTANAGLSPIGDSTAERVQFSRTGTTATDRSRLEQQNVSISAATNYVFSVWMKSFGGTNQTVTLFPNWGSGSAIAVTVTSEWQRFSVTAASGASTTGTPVIGLGYATNSVTSADILIWGAQLELGSTATAYQRVGSTYDVTEAGVASLSYLFFDGVANFMVTPTITPGIDRAQVFAGVRKLSDAASAILVEHSVTSDSNNGSFGVLAPGSGGANSYRFTSRGTNNSTAGTGAFATAPNTSVLTGLGDISGDVATLRRNGAVVETATTDQGTGNFLAYPLYIGRRGGTTVPFNGQLYSLLVRFGTNLDAGTITSTETWVNGKTGAYT</sequence>
<accession>A0A6J5NJR1</accession>
<reference evidence="1" key="1">
    <citation type="submission" date="2020-04" db="EMBL/GenBank/DDBJ databases">
        <authorList>
            <person name="Chiriac C."/>
            <person name="Salcher M."/>
            <person name="Ghai R."/>
            <person name="Kavagutti S V."/>
        </authorList>
    </citation>
    <scope>NUCLEOTIDE SEQUENCE</scope>
</reference>
<evidence type="ECO:0000313" key="1">
    <source>
        <dbReference type="EMBL" id="CAB4157118.1"/>
    </source>
</evidence>
<protein>
    <submittedName>
        <fullName evidence="1">Uncharacterized protein</fullName>
    </submittedName>
</protein>
<dbReference type="Gene3D" id="2.60.120.260">
    <property type="entry name" value="Galactose-binding domain-like"/>
    <property type="match status" value="1"/>
</dbReference>
<proteinExistence type="predicted"/>
<organism evidence="1">
    <name type="scientific">uncultured Caudovirales phage</name>
    <dbReference type="NCBI Taxonomy" id="2100421"/>
    <lineage>
        <taxon>Viruses</taxon>
        <taxon>Duplodnaviria</taxon>
        <taxon>Heunggongvirae</taxon>
        <taxon>Uroviricota</taxon>
        <taxon>Caudoviricetes</taxon>
        <taxon>Peduoviridae</taxon>
        <taxon>Maltschvirus</taxon>
        <taxon>Maltschvirus maltsch</taxon>
    </lineage>
</organism>
<name>A0A6J5NJR1_9CAUD</name>
<dbReference type="EMBL" id="LR796657">
    <property type="protein sequence ID" value="CAB4157118.1"/>
    <property type="molecule type" value="Genomic_DNA"/>
</dbReference>
<gene>
    <name evidence="1" type="ORF">UFOVP681_2</name>
</gene>